<accession>A0A2M7W2E4</accession>
<dbReference type="Proteomes" id="UP000228952">
    <property type="component" value="Unassembled WGS sequence"/>
</dbReference>
<dbReference type="AlphaFoldDB" id="A0A2M7W2E4"/>
<gene>
    <name evidence="1" type="ORF">COX64_01725</name>
</gene>
<sequence length="364" mass="39733">MGLNTGARNDAYNTGERAAFRESLGTLLDSNREPLMLCVVGKLPVGDASIATLLRSRTQGGTAKVITIERDTRHGTYGVSDGIPSIADCLNSNLPFRCITKNLKHVVFYQLESINNVQRVKKSGSSANPASGRRGEIAANRFTKNNLRQQPRLCKVGIKLPGEEGLHTAPVISFSGEISQLHGFVATLMEVTREVPGLPLVLKCAYRINSEGRVLLQKIIIAGVSTTRSISGADFLASIESEISPVNTMASNSGRDSVIGRSEKGNILFVVRESASEWLGEVNDLIYVNPRRVVEFPLLLYSAMLEDGSSNTEISSIALRVRSRFQIPVSMIERLSHYENWVQQDAGIQETFSEMNAIQAGLLL</sequence>
<protein>
    <submittedName>
        <fullName evidence="1">Uncharacterized protein</fullName>
    </submittedName>
</protein>
<organism evidence="1 2">
    <name type="scientific">Candidatus Dojkabacteria bacterium CG_4_10_14_0_2_um_filter_Dojkabacteria_WS6_41_15</name>
    <dbReference type="NCBI Taxonomy" id="2014249"/>
    <lineage>
        <taxon>Bacteria</taxon>
        <taxon>Candidatus Dojkabacteria</taxon>
    </lineage>
</organism>
<evidence type="ECO:0000313" key="2">
    <source>
        <dbReference type="Proteomes" id="UP000228952"/>
    </source>
</evidence>
<evidence type="ECO:0000313" key="1">
    <source>
        <dbReference type="EMBL" id="PJA14691.1"/>
    </source>
</evidence>
<name>A0A2M7W2E4_9BACT</name>
<reference evidence="2" key="1">
    <citation type="submission" date="2017-09" db="EMBL/GenBank/DDBJ databases">
        <title>Depth-based differentiation of microbial function through sediment-hosted aquifers and enrichment of novel symbionts in the deep terrestrial subsurface.</title>
        <authorList>
            <person name="Probst A.J."/>
            <person name="Ladd B."/>
            <person name="Jarett J.K."/>
            <person name="Geller-Mcgrath D.E."/>
            <person name="Sieber C.M.K."/>
            <person name="Emerson J.B."/>
            <person name="Anantharaman K."/>
            <person name="Thomas B.C."/>
            <person name="Malmstrom R."/>
            <person name="Stieglmeier M."/>
            <person name="Klingl A."/>
            <person name="Woyke T."/>
            <person name="Ryan C.M."/>
            <person name="Banfield J.F."/>
        </authorList>
    </citation>
    <scope>NUCLEOTIDE SEQUENCE [LARGE SCALE GENOMIC DNA]</scope>
</reference>
<dbReference type="EMBL" id="PFQB01000041">
    <property type="protein sequence ID" value="PJA14691.1"/>
    <property type="molecule type" value="Genomic_DNA"/>
</dbReference>
<proteinExistence type="predicted"/>
<comment type="caution">
    <text evidence="1">The sequence shown here is derived from an EMBL/GenBank/DDBJ whole genome shotgun (WGS) entry which is preliminary data.</text>
</comment>